<keyword evidence="1 4" id="KW-0547">Nucleotide-binding</keyword>
<evidence type="ECO:0000313" key="7">
    <source>
        <dbReference type="EMBL" id="MBM2414043.1"/>
    </source>
</evidence>
<feature type="binding site" evidence="4">
    <location>
        <begin position="62"/>
        <end position="65"/>
    </location>
    <ligand>
        <name>GTP</name>
        <dbReference type="ChEBI" id="CHEBI:37565"/>
    </ligand>
</feature>
<evidence type="ECO:0000256" key="4">
    <source>
        <dbReference type="HAMAP-Rule" id="MF_00636"/>
    </source>
</evidence>
<evidence type="ECO:0000313" key="8">
    <source>
        <dbReference type="EMBL" id="MBM2418713.1"/>
    </source>
</evidence>
<dbReference type="RefSeq" id="WP_085628092.1">
    <property type="nucleotide sequence ID" value="NZ_JAFBWU010000012.1"/>
</dbReference>
<name>A0A9Q2NZW1_9RHOB</name>
<evidence type="ECO:0000259" key="5">
    <source>
        <dbReference type="Pfam" id="PF03668"/>
    </source>
</evidence>
<dbReference type="SUPFAM" id="SSF52540">
    <property type="entry name" value="P-loop containing nucleoside triphosphate hydrolases"/>
    <property type="match status" value="1"/>
</dbReference>
<dbReference type="PANTHER" id="PTHR30448:SF0">
    <property type="entry name" value="RNASE ADAPTER PROTEIN RAPZ"/>
    <property type="match status" value="1"/>
</dbReference>
<dbReference type="PANTHER" id="PTHR30448">
    <property type="entry name" value="RNASE ADAPTER PROTEIN RAPZ"/>
    <property type="match status" value="1"/>
</dbReference>
<dbReference type="InterPro" id="IPR027417">
    <property type="entry name" value="P-loop_NTPase"/>
</dbReference>
<accession>A0A9Q2NZW1</accession>
<sequence length="307" mass="33866">MISQGNPTRVVLVTGPSGAGRSTAINVLEDLGFEAIDNIPFRMIPRLFETETLSHPLALGIDVRNRDFSLARLLDLHQDLIRQTDGNATLLYLDCRPDILLRRYSETRRRHPMAQAETPEIGIAREIDLLRPVENRADILIDTSHLSPHDLKAELHGWFADASSQRLSVALQSFSFKRGIPHGVDMVFDCRFLANPHWEQGLREKTGLDEAVQGFVASDARLAPFLNKIVDLLAFLLPEVDREGKTHVSVGIGCTGGQHRSVVVTERVARTLAEQGWRVSIGHKELARRGIAPAGGVVLSGLGGTEE</sequence>
<dbReference type="GO" id="GO:0005525">
    <property type="term" value="F:GTP binding"/>
    <property type="evidence" value="ECO:0007669"/>
    <property type="project" value="UniProtKB-UniRule"/>
</dbReference>
<evidence type="ECO:0000256" key="1">
    <source>
        <dbReference type="ARBA" id="ARBA00022741"/>
    </source>
</evidence>
<dbReference type="Pfam" id="PF22740">
    <property type="entry name" value="PapZ_C"/>
    <property type="match status" value="1"/>
</dbReference>
<dbReference type="Proteomes" id="UP000755667">
    <property type="component" value="Unassembled WGS sequence"/>
</dbReference>
<evidence type="ECO:0000256" key="3">
    <source>
        <dbReference type="ARBA" id="ARBA00023134"/>
    </source>
</evidence>
<gene>
    <name evidence="7" type="primary">rapZ</name>
    <name evidence="7" type="ORF">JQX41_17120</name>
    <name evidence="8" type="ORF">JQX48_17135</name>
</gene>
<protein>
    <submittedName>
        <fullName evidence="7">RNase adapter RapZ</fullName>
    </submittedName>
</protein>
<evidence type="ECO:0000313" key="10">
    <source>
        <dbReference type="Proteomes" id="UP000809440"/>
    </source>
</evidence>
<evidence type="ECO:0000256" key="2">
    <source>
        <dbReference type="ARBA" id="ARBA00022840"/>
    </source>
</evidence>
<reference evidence="7 10" key="1">
    <citation type="submission" date="2021-01" db="EMBL/GenBank/DDBJ databases">
        <title>Diatom-associated Roseobacters Show Island Model of Population Structure.</title>
        <authorList>
            <person name="Qu L."/>
            <person name="Feng X."/>
            <person name="Chen Y."/>
            <person name="Li L."/>
            <person name="Wang X."/>
            <person name="Hu Z."/>
            <person name="Wang H."/>
            <person name="Luo H."/>
        </authorList>
    </citation>
    <scope>NUCLEOTIDE SEQUENCE</scope>
    <source>
        <strain evidence="8 10">CC28-63</strain>
        <strain evidence="7">CC28-69</strain>
    </source>
</reference>
<keyword evidence="3 4" id="KW-0342">GTP-binding</keyword>
<dbReference type="AlphaFoldDB" id="A0A9Q2NZW1"/>
<evidence type="ECO:0000259" key="6">
    <source>
        <dbReference type="Pfam" id="PF22740"/>
    </source>
</evidence>
<dbReference type="EMBL" id="JAFBXE010000012">
    <property type="protein sequence ID" value="MBM2414043.1"/>
    <property type="molecule type" value="Genomic_DNA"/>
</dbReference>
<keyword evidence="10" id="KW-1185">Reference proteome</keyword>
<organism evidence="7 9">
    <name type="scientific">Marivita cryptomonadis</name>
    <dbReference type="NCBI Taxonomy" id="505252"/>
    <lineage>
        <taxon>Bacteria</taxon>
        <taxon>Pseudomonadati</taxon>
        <taxon>Pseudomonadota</taxon>
        <taxon>Alphaproteobacteria</taxon>
        <taxon>Rhodobacterales</taxon>
        <taxon>Roseobacteraceae</taxon>
        <taxon>Marivita</taxon>
    </lineage>
</organism>
<dbReference type="EMBL" id="JAFBXF010000012">
    <property type="protein sequence ID" value="MBM2418713.1"/>
    <property type="molecule type" value="Genomic_DNA"/>
</dbReference>
<dbReference type="GeneID" id="62639822"/>
<feature type="domain" description="RapZ C-terminal" evidence="6">
    <location>
        <begin position="168"/>
        <end position="286"/>
    </location>
</feature>
<dbReference type="PIRSF" id="PIRSF005052">
    <property type="entry name" value="P-loopkin"/>
    <property type="match status" value="1"/>
</dbReference>
<evidence type="ECO:0000313" key="9">
    <source>
        <dbReference type="Proteomes" id="UP000755667"/>
    </source>
</evidence>
<dbReference type="InterPro" id="IPR053931">
    <property type="entry name" value="RapZ_C"/>
</dbReference>
<dbReference type="NCBIfam" id="NF003828">
    <property type="entry name" value="PRK05416.1"/>
    <property type="match status" value="1"/>
</dbReference>
<comment type="caution">
    <text evidence="7">The sequence shown here is derived from an EMBL/GenBank/DDBJ whole genome shotgun (WGS) entry which is preliminary data.</text>
</comment>
<dbReference type="HAMAP" id="MF_00636">
    <property type="entry name" value="RapZ_like"/>
    <property type="match status" value="1"/>
</dbReference>
<proteinExistence type="inferred from homology"/>
<dbReference type="Pfam" id="PF03668">
    <property type="entry name" value="RapZ-like_N"/>
    <property type="match status" value="1"/>
</dbReference>
<dbReference type="InterPro" id="IPR005337">
    <property type="entry name" value="RapZ-like"/>
</dbReference>
<keyword evidence="2 4" id="KW-0067">ATP-binding</keyword>
<dbReference type="GO" id="GO:0005524">
    <property type="term" value="F:ATP binding"/>
    <property type="evidence" value="ECO:0007669"/>
    <property type="project" value="UniProtKB-UniRule"/>
</dbReference>
<dbReference type="Gene3D" id="3.40.50.300">
    <property type="entry name" value="P-loop containing nucleotide triphosphate hydrolases"/>
    <property type="match status" value="1"/>
</dbReference>
<dbReference type="InterPro" id="IPR053930">
    <property type="entry name" value="RapZ-like_N"/>
</dbReference>
<feature type="domain" description="RapZ-like N-terminal" evidence="5">
    <location>
        <begin position="9"/>
        <end position="159"/>
    </location>
</feature>
<dbReference type="OrthoDB" id="9784461at2"/>
<feature type="binding site" evidence="4">
    <location>
        <begin position="15"/>
        <end position="22"/>
    </location>
    <ligand>
        <name>ATP</name>
        <dbReference type="ChEBI" id="CHEBI:30616"/>
    </ligand>
</feature>
<dbReference type="Proteomes" id="UP000809440">
    <property type="component" value="Unassembled WGS sequence"/>
</dbReference>